<dbReference type="KEGG" id="ant:Arnit_1971"/>
<evidence type="ECO:0000256" key="1">
    <source>
        <dbReference type="ARBA" id="ARBA00022741"/>
    </source>
</evidence>
<dbReference type="GO" id="GO:0003676">
    <property type="term" value="F:nucleic acid binding"/>
    <property type="evidence" value="ECO:0007669"/>
    <property type="project" value="InterPro"/>
</dbReference>
<dbReference type="InterPro" id="IPR044742">
    <property type="entry name" value="DEAD/DEAH_RhlB"/>
</dbReference>
<dbReference type="Gene3D" id="3.40.50.300">
    <property type="entry name" value="P-loop containing nucleotide triphosphate hydrolases"/>
    <property type="match status" value="2"/>
</dbReference>
<dbReference type="CDD" id="cd18787">
    <property type="entry name" value="SF2_C_DEAD"/>
    <property type="match status" value="1"/>
</dbReference>
<dbReference type="HOGENOM" id="CLU_003041_28_3_7"/>
<dbReference type="SUPFAM" id="SSF52540">
    <property type="entry name" value="P-loop containing nucleoside triphosphate hydrolases"/>
    <property type="match status" value="1"/>
</dbReference>
<feature type="domain" description="Helicase ATP-binding" evidence="9">
    <location>
        <begin position="32"/>
        <end position="208"/>
    </location>
</feature>
<evidence type="ECO:0000256" key="7">
    <source>
        <dbReference type="RuleBase" id="RU000492"/>
    </source>
</evidence>
<evidence type="ECO:0000313" key="13">
    <source>
        <dbReference type="Proteomes" id="UP000000939"/>
    </source>
</evidence>
<accession>D5V013</accession>
<dbReference type="InterPro" id="IPR014014">
    <property type="entry name" value="RNA_helicase_DEAD_Q_motif"/>
</dbReference>
<dbReference type="GO" id="GO:0016787">
    <property type="term" value="F:hydrolase activity"/>
    <property type="evidence" value="ECO:0007669"/>
    <property type="project" value="UniProtKB-KW"/>
</dbReference>
<evidence type="ECO:0000256" key="5">
    <source>
        <dbReference type="ARBA" id="ARBA00038437"/>
    </source>
</evidence>
<dbReference type="Pfam" id="PF00271">
    <property type="entry name" value="Helicase_C"/>
    <property type="match status" value="1"/>
</dbReference>
<dbReference type="AlphaFoldDB" id="D5V013"/>
<feature type="region of interest" description="Disordered" evidence="8">
    <location>
        <begin position="380"/>
        <end position="412"/>
    </location>
</feature>
<dbReference type="GO" id="GO:0003724">
    <property type="term" value="F:RNA helicase activity"/>
    <property type="evidence" value="ECO:0007669"/>
    <property type="project" value="InterPro"/>
</dbReference>
<keyword evidence="1 7" id="KW-0547">Nucleotide-binding</keyword>
<dbReference type="InterPro" id="IPR011545">
    <property type="entry name" value="DEAD/DEAH_box_helicase_dom"/>
</dbReference>
<name>D5V013_ARCNC</name>
<evidence type="ECO:0000259" key="11">
    <source>
        <dbReference type="PROSITE" id="PS51195"/>
    </source>
</evidence>
<dbReference type="PANTHER" id="PTHR47959:SF13">
    <property type="entry name" value="ATP-DEPENDENT RNA HELICASE RHLE"/>
    <property type="match status" value="1"/>
</dbReference>
<evidence type="ECO:0000259" key="10">
    <source>
        <dbReference type="PROSITE" id="PS51194"/>
    </source>
</evidence>
<evidence type="ECO:0000256" key="8">
    <source>
        <dbReference type="SAM" id="MobiDB-lite"/>
    </source>
</evidence>
<dbReference type="InterPro" id="IPR014001">
    <property type="entry name" value="Helicase_ATP-bd"/>
</dbReference>
<protein>
    <submittedName>
        <fullName evidence="12">DEAD/DEAH box helicase domain protein</fullName>
    </submittedName>
</protein>
<dbReference type="InterPro" id="IPR027417">
    <property type="entry name" value="P-loop_NTPase"/>
</dbReference>
<keyword evidence="13" id="KW-1185">Reference proteome</keyword>
<dbReference type="GO" id="GO:0005524">
    <property type="term" value="F:ATP binding"/>
    <property type="evidence" value="ECO:0007669"/>
    <property type="project" value="UniProtKB-KW"/>
</dbReference>
<evidence type="ECO:0000256" key="6">
    <source>
        <dbReference type="PROSITE-ProRule" id="PRU00552"/>
    </source>
</evidence>
<proteinExistence type="inferred from homology"/>
<dbReference type="Proteomes" id="UP000000939">
    <property type="component" value="Chromosome"/>
</dbReference>
<evidence type="ECO:0000256" key="2">
    <source>
        <dbReference type="ARBA" id="ARBA00022801"/>
    </source>
</evidence>
<dbReference type="GO" id="GO:0005829">
    <property type="term" value="C:cytosol"/>
    <property type="evidence" value="ECO:0007669"/>
    <property type="project" value="TreeGrafter"/>
</dbReference>
<dbReference type="PROSITE" id="PS51194">
    <property type="entry name" value="HELICASE_CTER"/>
    <property type="match status" value="1"/>
</dbReference>
<feature type="domain" description="DEAD-box RNA helicase Q" evidence="11">
    <location>
        <begin position="1"/>
        <end position="29"/>
    </location>
</feature>
<feature type="short sequence motif" description="Q motif" evidence="6">
    <location>
        <begin position="1"/>
        <end position="29"/>
    </location>
</feature>
<dbReference type="InterPro" id="IPR050079">
    <property type="entry name" value="DEAD_box_RNA_helicase"/>
</dbReference>
<dbReference type="EMBL" id="CP001999">
    <property type="protein sequence ID" value="ADG93625.1"/>
    <property type="molecule type" value="Genomic_DNA"/>
</dbReference>
<sequence>MSFFKLKLSDQINKSLTENRYIKPTEIQEKVIPLVLEHKDIIAKAQTGSGKTASFVLPILNLWYKQNYEGKPKIRCLVLTPTRELALQVATAFLTFSKYMNKKPKVVSVIGGESIGEQLLNIQKGCDVIVATTGRLLDILKKKQMDLSNLDFFVLDEADKMLDFGFEEELELLLEVLPKKRQNLLFSATYPTKMLNIASKITENPIEISIENEEATVQSINQRVIEVNKENRSALLRHLIKEENWQQVLVFMANKRSCDNLAFKFRKYGFEAESFHGDLIQEERNETLEGFKAKKIKVLFATDIAARGLHIENISCVVNYDLPRATADYIHRIGRTGRAGKSGIAVSFISHEDKEHFALIEKRSDISLEKEQIKGFELTGSPIKKEKGLPPVKGKRKSKKDKLREQALKKTK</sequence>
<dbReference type="eggNOG" id="COG0513">
    <property type="taxonomic scope" value="Bacteria"/>
</dbReference>
<dbReference type="SMART" id="SM00487">
    <property type="entry name" value="DEXDc"/>
    <property type="match status" value="1"/>
</dbReference>
<keyword evidence="4 7" id="KW-0067">ATP-binding</keyword>
<evidence type="ECO:0000313" key="12">
    <source>
        <dbReference type="EMBL" id="ADG93625.1"/>
    </source>
</evidence>
<dbReference type="PROSITE" id="PS51192">
    <property type="entry name" value="HELICASE_ATP_BIND_1"/>
    <property type="match status" value="1"/>
</dbReference>
<reference evidence="12 13" key="1">
    <citation type="journal article" date="2010" name="Stand. Genomic Sci.">
        <title>Complete genome sequence of Arcobacter nitrofigilis type strain (CI).</title>
        <authorList>
            <person name="Pati A."/>
            <person name="Gronow S."/>
            <person name="Lapidus A."/>
            <person name="Copeland A."/>
            <person name="Glavina Del Rio T."/>
            <person name="Nolan M."/>
            <person name="Lucas S."/>
            <person name="Tice H."/>
            <person name="Cheng J.F."/>
            <person name="Han C."/>
            <person name="Chertkov O."/>
            <person name="Bruce D."/>
            <person name="Tapia R."/>
            <person name="Goodwin L."/>
            <person name="Pitluck S."/>
            <person name="Liolios K."/>
            <person name="Ivanova N."/>
            <person name="Mavromatis K."/>
            <person name="Chen A."/>
            <person name="Palaniappan K."/>
            <person name="Land M."/>
            <person name="Hauser L."/>
            <person name="Chang Y.J."/>
            <person name="Jeffries C.D."/>
            <person name="Detter J.C."/>
            <person name="Rohde M."/>
            <person name="Goker M."/>
            <person name="Bristow J."/>
            <person name="Eisen J.A."/>
            <person name="Markowitz V."/>
            <person name="Hugenholtz P."/>
            <person name="Klenk H.P."/>
            <person name="Kyrpides N.C."/>
        </authorList>
    </citation>
    <scope>NUCLEOTIDE SEQUENCE [LARGE SCALE GENOMIC DNA]</scope>
    <source>
        <strain evidence="13">ATCC 33309 / DSM 7299 / CCUG 15893 / LMG 7604 / NCTC 12251 / CI</strain>
    </source>
</reference>
<dbReference type="InterPro" id="IPR000629">
    <property type="entry name" value="RNA-helicase_DEAD-box_CS"/>
</dbReference>
<dbReference type="InterPro" id="IPR001650">
    <property type="entry name" value="Helicase_C-like"/>
</dbReference>
<organism evidence="12 13">
    <name type="scientific">Arcobacter nitrofigilis (strain ATCC 33309 / DSM 7299 / CCUG 15893 / LMG 7604 / NCTC 12251 / CI)</name>
    <name type="common">Campylobacter nitrofigilis</name>
    <dbReference type="NCBI Taxonomy" id="572480"/>
    <lineage>
        <taxon>Bacteria</taxon>
        <taxon>Pseudomonadati</taxon>
        <taxon>Campylobacterota</taxon>
        <taxon>Epsilonproteobacteria</taxon>
        <taxon>Campylobacterales</taxon>
        <taxon>Arcobacteraceae</taxon>
        <taxon>Arcobacter</taxon>
    </lineage>
</organism>
<dbReference type="STRING" id="572480.Arnit_1971"/>
<evidence type="ECO:0000256" key="3">
    <source>
        <dbReference type="ARBA" id="ARBA00022806"/>
    </source>
</evidence>
<dbReference type="OrthoDB" id="9805696at2"/>
<dbReference type="PROSITE" id="PS00039">
    <property type="entry name" value="DEAD_ATP_HELICASE"/>
    <property type="match status" value="1"/>
</dbReference>
<feature type="domain" description="Helicase C-terminal" evidence="10">
    <location>
        <begin position="219"/>
        <end position="379"/>
    </location>
</feature>
<dbReference type="RefSeq" id="WP_013135770.1">
    <property type="nucleotide sequence ID" value="NC_014166.1"/>
</dbReference>
<comment type="similarity">
    <text evidence="5 7">Belongs to the DEAD box helicase family.</text>
</comment>
<dbReference type="PROSITE" id="PS51195">
    <property type="entry name" value="Q_MOTIF"/>
    <property type="match status" value="1"/>
</dbReference>
<dbReference type="SMART" id="SM00490">
    <property type="entry name" value="HELICc"/>
    <property type="match status" value="1"/>
</dbReference>
<feature type="compositionally biased region" description="Basic and acidic residues" evidence="8">
    <location>
        <begin position="402"/>
        <end position="412"/>
    </location>
</feature>
<dbReference type="Pfam" id="PF00270">
    <property type="entry name" value="DEAD"/>
    <property type="match status" value="1"/>
</dbReference>
<evidence type="ECO:0000259" key="9">
    <source>
        <dbReference type="PROSITE" id="PS51192"/>
    </source>
</evidence>
<evidence type="ECO:0000256" key="4">
    <source>
        <dbReference type="ARBA" id="ARBA00022840"/>
    </source>
</evidence>
<keyword evidence="3 7" id="KW-0347">Helicase</keyword>
<keyword evidence="2 7" id="KW-0378">Hydrolase</keyword>
<dbReference type="PANTHER" id="PTHR47959">
    <property type="entry name" value="ATP-DEPENDENT RNA HELICASE RHLE-RELATED"/>
    <property type="match status" value="1"/>
</dbReference>
<gene>
    <name evidence="12" type="ordered locus">Arnit_1971</name>
</gene>
<dbReference type="CDD" id="cd00268">
    <property type="entry name" value="DEADc"/>
    <property type="match status" value="1"/>
</dbReference>